<dbReference type="Pfam" id="PF10551">
    <property type="entry name" value="MULE"/>
    <property type="match status" value="1"/>
</dbReference>
<dbReference type="PANTHER" id="PTHR47718">
    <property type="entry name" value="OS01G0519700 PROTEIN"/>
    <property type="match status" value="1"/>
</dbReference>
<sequence>MLLLLSLKRLLLMNKIVMKHRLLRLDALRTLESFVTHSNFDTLGGTIYYIPKVSADVLLVKGTLYDLVDNCIVAYMKYATEAGFVVRRSCQKRLRSRVMKQKYLVCNRKGCKACVVSNLGPGSPKFMLNVFDIIHNHELEREEFKHLSKTERQLTYAEEFCDVVSFDAFYQTNKYKMVFVPFTSIDNHTMCVTVAAGLLKNETTNSYVWLLKSCIKAFGKAPSIVVIDQDGAMRSVIQAEFAGSKHRLCMWHITQKLHA</sequence>
<evidence type="ECO:0000259" key="1">
    <source>
        <dbReference type="Pfam" id="PF10551"/>
    </source>
</evidence>
<name>A0ABQ5A3W3_9ASTR</name>
<keyword evidence="3" id="KW-1185">Reference proteome</keyword>
<comment type="caution">
    <text evidence="2">The sequence shown here is derived from an EMBL/GenBank/DDBJ whole genome shotgun (WGS) entry which is preliminary data.</text>
</comment>
<reference evidence="2" key="2">
    <citation type="submission" date="2022-01" db="EMBL/GenBank/DDBJ databases">
        <authorList>
            <person name="Yamashiro T."/>
            <person name="Shiraishi A."/>
            <person name="Satake H."/>
            <person name="Nakayama K."/>
        </authorList>
    </citation>
    <scope>NUCLEOTIDE SEQUENCE</scope>
</reference>
<dbReference type="PANTHER" id="PTHR47718:SF12">
    <property type="entry name" value="PROTEIN FAR1-RELATED SEQUENCE"/>
    <property type="match status" value="1"/>
</dbReference>
<reference evidence="2" key="1">
    <citation type="journal article" date="2022" name="Int. J. Mol. Sci.">
        <title>Draft Genome of Tanacetum Coccineum: Genomic Comparison of Closely Related Tanacetum-Family Plants.</title>
        <authorList>
            <person name="Yamashiro T."/>
            <person name="Shiraishi A."/>
            <person name="Nakayama K."/>
            <person name="Satake H."/>
        </authorList>
    </citation>
    <scope>NUCLEOTIDE SEQUENCE</scope>
</reference>
<dbReference type="EMBL" id="BQNB010011836">
    <property type="protein sequence ID" value="GJS95793.1"/>
    <property type="molecule type" value="Genomic_DNA"/>
</dbReference>
<feature type="domain" description="MULE transposase" evidence="1">
    <location>
        <begin position="163"/>
        <end position="256"/>
    </location>
</feature>
<accession>A0ABQ5A3W3</accession>
<organism evidence="2 3">
    <name type="scientific">Tanacetum coccineum</name>
    <dbReference type="NCBI Taxonomy" id="301880"/>
    <lineage>
        <taxon>Eukaryota</taxon>
        <taxon>Viridiplantae</taxon>
        <taxon>Streptophyta</taxon>
        <taxon>Embryophyta</taxon>
        <taxon>Tracheophyta</taxon>
        <taxon>Spermatophyta</taxon>
        <taxon>Magnoliopsida</taxon>
        <taxon>eudicotyledons</taxon>
        <taxon>Gunneridae</taxon>
        <taxon>Pentapetalae</taxon>
        <taxon>asterids</taxon>
        <taxon>campanulids</taxon>
        <taxon>Asterales</taxon>
        <taxon>Asteraceae</taxon>
        <taxon>Asteroideae</taxon>
        <taxon>Anthemideae</taxon>
        <taxon>Anthemidinae</taxon>
        <taxon>Tanacetum</taxon>
    </lineage>
</organism>
<dbReference type="Proteomes" id="UP001151760">
    <property type="component" value="Unassembled WGS sequence"/>
</dbReference>
<dbReference type="InterPro" id="IPR018289">
    <property type="entry name" value="MULE_transposase_dom"/>
</dbReference>
<protein>
    <submittedName>
        <fullName evidence="2">Protein FAR1-related sequence 5</fullName>
    </submittedName>
</protein>
<evidence type="ECO:0000313" key="2">
    <source>
        <dbReference type="EMBL" id="GJS95793.1"/>
    </source>
</evidence>
<evidence type="ECO:0000313" key="3">
    <source>
        <dbReference type="Proteomes" id="UP001151760"/>
    </source>
</evidence>
<gene>
    <name evidence="2" type="ORF">Tco_0802761</name>
</gene>
<proteinExistence type="predicted"/>